<dbReference type="Proteomes" id="UP000054032">
    <property type="component" value="Unassembled WGS sequence"/>
</dbReference>
<keyword evidence="3" id="KW-1185">Reference proteome</keyword>
<feature type="compositionally biased region" description="Polar residues" evidence="1">
    <location>
        <begin position="49"/>
        <end position="58"/>
    </location>
</feature>
<dbReference type="HOGENOM" id="CLU_1695169_0_0_1"/>
<sequence>MTRINRLSNTTPQSNQPLTLSHPKPPYTHLHPFPSSSTQFPPCTPSPPITSRQSSTRSPHTHAGPPAHHLKTEDRPSHPRLPLLTTDPQLSTPRRSAQPNQPKPAAAAARPNSSIIRPRAAMRAEKTPRPQPTYPPVSKHEEARRKEKSKKESTL</sequence>
<dbReference type="EMBL" id="KI963972">
    <property type="protein sequence ID" value="EUC46058.1"/>
    <property type="molecule type" value="Genomic_DNA"/>
</dbReference>
<dbReference type="GeneID" id="19122982"/>
<feature type="compositionally biased region" description="Polar residues" evidence="1">
    <location>
        <begin position="1"/>
        <end position="19"/>
    </location>
</feature>
<gene>
    <name evidence="2" type="ORF">COCMIDRAFT_36261</name>
</gene>
<reference evidence="2 3" key="1">
    <citation type="journal article" date="2013" name="PLoS Genet.">
        <title>Comparative genome structure, secondary metabolite, and effector coding capacity across Cochliobolus pathogens.</title>
        <authorList>
            <person name="Condon B.J."/>
            <person name="Leng Y."/>
            <person name="Wu D."/>
            <person name="Bushley K.E."/>
            <person name="Ohm R.A."/>
            <person name="Otillar R."/>
            <person name="Martin J."/>
            <person name="Schackwitz W."/>
            <person name="Grimwood J."/>
            <person name="MohdZainudin N."/>
            <person name="Xue C."/>
            <person name="Wang R."/>
            <person name="Manning V.A."/>
            <person name="Dhillon B."/>
            <person name="Tu Z.J."/>
            <person name="Steffenson B.J."/>
            <person name="Salamov A."/>
            <person name="Sun H."/>
            <person name="Lowry S."/>
            <person name="LaButti K."/>
            <person name="Han J."/>
            <person name="Copeland A."/>
            <person name="Lindquist E."/>
            <person name="Barry K."/>
            <person name="Schmutz J."/>
            <person name="Baker S.E."/>
            <person name="Ciuffetti L.M."/>
            <person name="Grigoriev I.V."/>
            <person name="Zhong S."/>
            <person name="Turgeon B.G."/>
        </authorList>
    </citation>
    <scope>NUCLEOTIDE SEQUENCE [LARGE SCALE GENOMIC DNA]</scope>
    <source>
        <strain evidence="2 3">ATCC 44560</strain>
    </source>
</reference>
<name>W6Z8D9_COCMI</name>
<dbReference type="AlphaFoldDB" id="W6Z8D9"/>
<feature type="region of interest" description="Disordered" evidence="1">
    <location>
        <begin position="1"/>
        <end position="155"/>
    </location>
</feature>
<dbReference type="RefSeq" id="XP_007687403.1">
    <property type="nucleotide sequence ID" value="XM_007689213.1"/>
</dbReference>
<protein>
    <submittedName>
        <fullName evidence="2">Uncharacterized protein</fullName>
    </submittedName>
</protein>
<proteinExistence type="predicted"/>
<dbReference type="OrthoDB" id="10515244at2759"/>
<feature type="compositionally biased region" description="Polar residues" evidence="1">
    <location>
        <begin position="86"/>
        <end position="95"/>
    </location>
</feature>
<feature type="compositionally biased region" description="Low complexity" evidence="1">
    <location>
        <begin position="97"/>
        <end position="117"/>
    </location>
</feature>
<evidence type="ECO:0000256" key="1">
    <source>
        <dbReference type="SAM" id="MobiDB-lite"/>
    </source>
</evidence>
<accession>W6Z8D9</accession>
<dbReference type="KEGG" id="bor:COCMIDRAFT_36261"/>
<feature type="compositionally biased region" description="Basic and acidic residues" evidence="1">
    <location>
        <begin position="138"/>
        <end position="155"/>
    </location>
</feature>
<organism evidence="2 3">
    <name type="scientific">Bipolaris oryzae ATCC 44560</name>
    <dbReference type="NCBI Taxonomy" id="930090"/>
    <lineage>
        <taxon>Eukaryota</taxon>
        <taxon>Fungi</taxon>
        <taxon>Dikarya</taxon>
        <taxon>Ascomycota</taxon>
        <taxon>Pezizomycotina</taxon>
        <taxon>Dothideomycetes</taxon>
        <taxon>Pleosporomycetidae</taxon>
        <taxon>Pleosporales</taxon>
        <taxon>Pleosporineae</taxon>
        <taxon>Pleosporaceae</taxon>
        <taxon>Bipolaris</taxon>
    </lineage>
</organism>
<evidence type="ECO:0000313" key="3">
    <source>
        <dbReference type="Proteomes" id="UP000054032"/>
    </source>
</evidence>
<evidence type="ECO:0000313" key="2">
    <source>
        <dbReference type="EMBL" id="EUC46058.1"/>
    </source>
</evidence>